<protein>
    <submittedName>
        <fullName evidence="2">Helix-turn-helix transcriptional regulator</fullName>
    </submittedName>
</protein>
<dbReference type="InterPro" id="IPR010982">
    <property type="entry name" value="Lambda_DNA-bd_dom_sf"/>
</dbReference>
<evidence type="ECO:0000259" key="1">
    <source>
        <dbReference type="PROSITE" id="PS50943"/>
    </source>
</evidence>
<reference evidence="2" key="1">
    <citation type="submission" date="2023-10" db="EMBL/GenBank/DDBJ databases">
        <title>Mycolicibacterium fortuitum clinical isolates causing pulmonary infections in humans.</title>
        <authorList>
            <person name="Mejia-Ponce P.M."/>
            <person name="Zenteno-Cuevas R."/>
            <person name="Licona-Cassani C."/>
        </authorList>
    </citation>
    <scope>NUCLEOTIDE SEQUENCE</scope>
    <source>
        <strain evidence="2">M8</strain>
    </source>
</reference>
<dbReference type="InterPro" id="IPR001387">
    <property type="entry name" value="Cro/C1-type_HTH"/>
</dbReference>
<dbReference type="EMBL" id="JAWLVV010000039">
    <property type="protein sequence ID" value="MDV7294408.1"/>
    <property type="molecule type" value="Genomic_DNA"/>
</dbReference>
<evidence type="ECO:0000313" key="2">
    <source>
        <dbReference type="EMBL" id="MDV7294408.1"/>
    </source>
</evidence>
<evidence type="ECO:0000313" key="3">
    <source>
        <dbReference type="Proteomes" id="UP001186041"/>
    </source>
</evidence>
<accession>A0AAE4VHZ3</accession>
<dbReference type="AlphaFoldDB" id="A0AAE4VHZ3"/>
<comment type="caution">
    <text evidence="2">The sequence shown here is derived from an EMBL/GenBank/DDBJ whole genome shotgun (WGS) entry which is preliminary data.</text>
</comment>
<proteinExistence type="predicted"/>
<dbReference type="CDD" id="cd00093">
    <property type="entry name" value="HTH_XRE"/>
    <property type="match status" value="1"/>
</dbReference>
<dbReference type="RefSeq" id="WP_317722648.1">
    <property type="nucleotide sequence ID" value="NZ_JAWLVK010000038.1"/>
</dbReference>
<feature type="domain" description="HTH cro/C1-type" evidence="1">
    <location>
        <begin position="20"/>
        <end position="74"/>
    </location>
</feature>
<organism evidence="2 3">
    <name type="scientific">Mycolicibacterium fortuitum</name>
    <name type="common">Mycobacterium fortuitum</name>
    <dbReference type="NCBI Taxonomy" id="1766"/>
    <lineage>
        <taxon>Bacteria</taxon>
        <taxon>Bacillati</taxon>
        <taxon>Actinomycetota</taxon>
        <taxon>Actinomycetes</taxon>
        <taxon>Mycobacteriales</taxon>
        <taxon>Mycobacteriaceae</taxon>
        <taxon>Mycolicibacterium</taxon>
    </lineage>
</organism>
<gene>
    <name evidence="2" type="ORF">R4485_30060</name>
</gene>
<dbReference type="Gene3D" id="1.10.260.40">
    <property type="entry name" value="lambda repressor-like DNA-binding domains"/>
    <property type="match status" value="1"/>
</dbReference>
<dbReference type="Proteomes" id="UP001186041">
    <property type="component" value="Unassembled WGS sequence"/>
</dbReference>
<dbReference type="SMART" id="SM00530">
    <property type="entry name" value="HTH_XRE"/>
    <property type="match status" value="1"/>
</dbReference>
<name>A0AAE4VHZ3_MYCFO</name>
<dbReference type="SUPFAM" id="SSF47413">
    <property type="entry name" value="lambda repressor-like DNA-binding domains"/>
    <property type="match status" value="1"/>
</dbReference>
<dbReference type="GO" id="GO:0003677">
    <property type="term" value="F:DNA binding"/>
    <property type="evidence" value="ECO:0007669"/>
    <property type="project" value="InterPro"/>
</dbReference>
<dbReference type="Pfam" id="PF13560">
    <property type="entry name" value="HTH_31"/>
    <property type="match status" value="1"/>
</dbReference>
<dbReference type="PROSITE" id="PS50943">
    <property type="entry name" value="HTH_CROC1"/>
    <property type="match status" value="1"/>
</dbReference>
<sequence>MSKELPNGTTSEDRRVGATLRNFRQMRGFKPDQFASEIGISRPYLANIEAGRRPLSDVLLARAAEVLRVEQIAIMIPAALPSEVA</sequence>